<dbReference type="InterPro" id="IPR001810">
    <property type="entry name" value="F-box_dom"/>
</dbReference>
<dbReference type="PROSITE" id="PS50181">
    <property type="entry name" value="FBOX"/>
    <property type="match status" value="1"/>
</dbReference>
<reference evidence="2 3" key="1">
    <citation type="journal article" date="2017" name="Nat. Commun.">
        <title>Genome assembly with in vitro proximity ligation data and whole-genome triplication in lettuce.</title>
        <authorList>
            <person name="Reyes-Chin-Wo S."/>
            <person name="Wang Z."/>
            <person name="Yang X."/>
            <person name="Kozik A."/>
            <person name="Arikit S."/>
            <person name="Song C."/>
            <person name="Xia L."/>
            <person name="Froenicke L."/>
            <person name="Lavelle D.O."/>
            <person name="Truco M.J."/>
            <person name="Xia R."/>
            <person name="Zhu S."/>
            <person name="Xu C."/>
            <person name="Xu H."/>
            <person name="Xu X."/>
            <person name="Cox K."/>
            <person name="Korf I."/>
            <person name="Meyers B.C."/>
            <person name="Michelmore R.W."/>
        </authorList>
    </citation>
    <scope>NUCLEOTIDE SEQUENCE [LARGE SCALE GENOMIC DNA]</scope>
    <source>
        <strain evidence="3">cv. Salinas</strain>
        <tissue evidence="2">Seedlings</tissue>
    </source>
</reference>
<feature type="domain" description="F-box" evidence="1">
    <location>
        <begin position="5"/>
        <end position="50"/>
    </location>
</feature>
<dbReference type="OrthoDB" id="610337at2759"/>
<dbReference type="InterPro" id="IPR015915">
    <property type="entry name" value="Kelch-typ_b-propeller"/>
</dbReference>
<dbReference type="Pfam" id="PF07734">
    <property type="entry name" value="FBA_1"/>
    <property type="match status" value="1"/>
</dbReference>
<dbReference type="PANTHER" id="PTHR31672">
    <property type="entry name" value="BNACNNG10540D PROTEIN"/>
    <property type="match status" value="1"/>
</dbReference>
<name>A0A9R1WQY2_LACSA</name>
<dbReference type="NCBIfam" id="TIGR01640">
    <property type="entry name" value="F_box_assoc_1"/>
    <property type="match status" value="1"/>
</dbReference>
<dbReference type="SMART" id="SM00256">
    <property type="entry name" value="FBOX"/>
    <property type="match status" value="1"/>
</dbReference>
<evidence type="ECO:0000313" key="3">
    <source>
        <dbReference type="Proteomes" id="UP000235145"/>
    </source>
</evidence>
<protein>
    <recommendedName>
        <fullName evidence="1">F-box domain-containing protein</fullName>
    </recommendedName>
</protein>
<dbReference type="Gene3D" id="1.20.1280.50">
    <property type="match status" value="1"/>
</dbReference>
<dbReference type="InterPro" id="IPR017451">
    <property type="entry name" value="F-box-assoc_interact_dom"/>
</dbReference>
<dbReference type="SUPFAM" id="SSF81383">
    <property type="entry name" value="F-box domain"/>
    <property type="match status" value="1"/>
</dbReference>
<evidence type="ECO:0000259" key="1">
    <source>
        <dbReference type="PROSITE" id="PS50181"/>
    </source>
</evidence>
<dbReference type="Pfam" id="PF12937">
    <property type="entry name" value="F-box-like"/>
    <property type="match status" value="1"/>
</dbReference>
<dbReference type="Proteomes" id="UP000235145">
    <property type="component" value="Unassembled WGS sequence"/>
</dbReference>
<dbReference type="InterPro" id="IPR006527">
    <property type="entry name" value="F-box-assoc_dom_typ1"/>
</dbReference>
<comment type="caution">
    <text evidence="2">The sequence shown here is derived from an EMBL/GenBank/DDBJ whole genome shotgun (WGS) entry which is preliminary data.</text>
</comment>
<dbReference type="InterPro" id="IPR050796">
    <property type="entry name" value="SCF_F-box_component"/>
</dbReference>
<dbReference type="SUPFAM" id="SSF117281">
    <property type="entry name" value="Kelch motif"/>
    <property type="match status" value="1"/>
</dbReference>
<proteinExistence type="predicted"/>
<keyword evidence="3" id="KW-1185">Reference proteome</keyword>
<sequence length="379" mass="43577">MSLPDQSMGDLPVEVMVDILSRLPVKTIIHSKCVCKKWLDIISDSYFANLHLSRSPTNLVIHHNLGFDTNGYKKPGTLTWVDLEDELDHHDPRMTLDLNLSPIFQNSQILPAGSVNGLICLWQVCPKRHNIYICNPITREYMILPRQRNCIIVYCFGVGLLTHEYKLIRIFQRGMPPYSTSSSRMGLFEAEVYTLGTGQWRSLGCVPYWLSGSSGLFLNGHAHWILVDRDSPEKIYAFDFDKETFDLFPSPPSSEAMRGSLGVINGCLCQCESFNSKLTIWVMKEYGVKKSWHKEVVIERSISPGLPLWCVEPVYVIEGFKDGVILMGSFRGVLFVYCPQRKTIVDFVKFDRSFKFNAWVYRPSFHRLHNFENERVDVF</sequence>
<evidence type="ECO:0000313" key="2">
    <source>
        <dbReference type="EMBL" id="KAJ0184509.1"/>
    </source>
</evidence>
<dbReference type="InterPro" id="IPR036047">
    <property type="entry name" value="F-box-like_dom_sf"/>
</dbReference>
<dbReference type="EMBL" id="NBSK02000009">
    <property type="protein sequence ID" value="KAJ0184509.1"/>
    <property type="molecule type" value="Genomic_DNA"/>
</dbReference>
<accession>A0A9R1WQY2</accession>
<dbReference type="CDD" id="cd22157">
    <property type="entry name" value="F-box_AtFBW1-like"/>
    <property type="match status" value="1"/>
</dbReference>
<gene>
    <name evidence="2" type="ORF">LSAT_V11C900497830</name>
</gene>
<dbReference type="AlphaFoldDB" id="A0A9R1WQY2"/>
<organism evidence="2 3">
    <name type="scientific">Lactuca sativa</name>
    <name type="common">Garden lettuce</name>
    <dbReference type="NCBI Taxonomy" id="4236"/>
    <lineage>
        <taxon>Eukaryota</taxon>
        <taxon>Viridiplantae</taxon>
        <taxon>Streptophyta</taxon>
        <taxon>Embryophyta</taxon>
        <taxon>Tracheophyta</taxon>
        <taxon>Spermatophyta</taxon>
        <taxon>Magnoliopsida</taxon>
        <taxon>eudicotyledons</taxon>
        <taxon>Gunneridae</taxon>
        <taxon>Pentapetalae</taxon>
        <taxon>asterids</taxon>
        <taxon>campanulids</taxon>
        <taxon>Asterales</taxon>
        <taxon>Asteraceae</taxon>
        <taxon>Cichorioideae</taxon>
        <taxon>Cichorieae</taxon>
        <taxon>Lactucinae</taxon>
        <taxon>Lactuca</taxon>
    </lineage>
</organism>
<dbReference type="PANTHER" id="PTHR31672:SF13">
    <property type="entry name" value="F-BOX PROTEIN CPR30-LIKE"/>
    <property type="match status" value="1"/>
</dbReference>